<name>A0A150PMT4_SORCE</name>
<dbReference type="SUPFAM" id="SSF81301">
    <property type="entry name" value="Nucleotidyltransferase"/>
    <property type="match status" value="1"/>
</dbReference>
<reference evidence="1 2" key="1">
    <citation type="submission" date="2014-02" db="EMBL/GenBank/DDBJ databases">
        <title>The small core and large imbalanced accessory genome model reveals a collaborative survival strategy of Sorangium cellulosum strains in nature.</title>
        <authorList>
            <person name="Han K."/>
            <person name="Peng R."/>
            <person name="Blom J."/>
            <person name="Li Y.-Z."/>
        </authorList>
    </citation>
    <scope>NUCLEOTIDE SEQUENCE [LARGE SCALE GENOMIC DNA]</scope>
    <source>
        <strain evidence="1 2">So0157-25</strain>
    </source>
</reference>
<comment type="caution">
    <text evidence="1">The sequence shown here is derived from an EMBL/GenBank/DDBJ whole genome shotgun (WGS) entry which is preliminary data.</text>
</comment>
<dbReference type="InterPro" id="IPR019646">
    <property type="entry name" value="Aminoglyc_AdlTrfase"/>
</dbReference>
<organism evidence="1 2">
    <name type="scientific">Sorangium cellulosum</name>
    <name type="common">Polyangium cellulosum</name>
    <dbReference type="NCBI Taxonomy" id="56"/>
    <lineage>
        <taxon>Bacteria</taxon>
        <taxon>Pseudomonadati</taxon>
        <taxon>Myxococcota</taxon>
        <taxon>Polyangia</taxon>
        <taxon>Polyangiales</taxon>
        <taxon>Polyangiaceae</taxon>
        <taxon>Sorangium</taxon>
    </lineage>
</organism>
<accession>A0A150PMT4</accession>
<dbReference type="AlphaFoldDB" id="A0A150PMT4"/>
<proteinExistence type="predicted"/>
<evidence type="ECO:0000313" key="1">
    <source>
        <dbReference type="EMBL" id="KYF57004.1"/>
    </source>
</evidence>
<dbReference type="Pfam" id="PF10706">
    <property type="entry name" value="Aminoglyc_resit"/>
    <property type="match status" value="1"/>
</dbReference>
<dbReference type="Proteomes" id="UP000075420">
    <property type="component" value="Unassembled WGS sequence"/>
</dbReference>
<dbReference type="Gene3D" id="3.30.460.40">
    <property type="match status" value="1"/>
</dbReference>
<dbReference type="EMBL" id="JELY01001076">
    <property type="protein sequence ID" value="KYF57004.1"/>
    <property type="molecule type" value="Genomic_DNA"/>
</dbReference>
<evidence type="ECO:0008006" key="3">
    <source>
        <dbReference type="Google" id="ProtNLM"/>
    </source>
</evidence>
<protein>
    <recommendedName>
        <fullName evidence="3">Nucleotidyltransferase</fullName>
    </recommendedName>
</protein>
<evidence type="ECO:0000313" key="2">
    <source>
        <dbReference type="Proteomes" id="UP000075420"/>
    </source>
</evidence>
<sequence length="158" mass="17448">MALADILHALVHHGVEFIVVGGMAAALQGAPVNTLDIDIVYSRSEQNIGRLMTALADLEAVFRTDPRRLVPNESHLRSTGHKLLQTKHGTLDVLATIEESTSYDELLPDTTVLEVAGVRVRVLSLERLIEVKAKLTRPKDRAMLLVLQATLDEKRRTP</sequence>
<gene>
    <name evidence="1" type="ORF">BE08_04095</name>
</gene>
<dbReference type="InterPro" id="IPR043519">
    <property type="entry name" value="NT_sf"/>
</dbReference>